<name>A0A2T0R664_9ACTN</name>
<evidence type="ECO:0000256" key="3">
    <source>
        <dbReference type="ARBA" id="ARBA00009850"/>
    </source>
</evidence>
<evidence type="ECO:0000256" key="8">
    <source>
        <dbReference type="RuleBase" id="RU361270"/>
    </source>
</evidence>
<dbReference type="GO" id="GO:0006144">
    <property type="term" value="P:purine nucleobase metabolic process"/>
    <property type="evidence" value="ECO:0007669"/>
    <property type="project" value="UniProtKB-KW"/>
</dbReference>
<feature type="binding site" evidence="7">
    <location>
        <position position="42"/>
    </location>
    <ligand>
        <name>substrate</name>
    </ligand>
</feature>
<evidence type="ECO:0000259" key="9">
    <source>
        <dbReference type="Pfam" id="PF00576"/>
    </source>
</evidence>
<protein>
    <recommendedName>
        <fullName evidence="8">5-hydroxyisourate hydrolase</fullName>
        <shortName evidence="8">HIU hydrolase</shortName>
        <shortName evidence="8">HIUHase</shortName>
        <ecNumber evidence="8">3.5.2.17</ecNumber>
    </recommendedName>
</protein>
<dbReference type="InterPro" id="IPR014306">
    <property type="entry name" value="Hydroxyisourate_hydrolase"/>
</dbReference>
<keyword evidence="5 8" id="KW-0659">Purine metabolism</keyword>
<keyword evidence="6 8" id="KW-0378">Hydrolase</keyword>
<dbReference type="RefSeq" id="WP_106208774.1">
    <property type="nucleotide sequence ID" value="NZ_PVZF01000003.1"/>
</dbReference>
<comment type="catalytic activity">
    <reaction evidence="1 8">
        <text>5-hydroxyisourate + H2O = 5-hydroxy-2-oxo-4-ureido-2,5-dihydro-1H-imidazole-5-carboxylate + H(+)</text>
        <dbReference type="Rhea" id="RHEA:23736"/>
        <dbReference type="ChEBI" id="CHEBI:15377"/>
        <dbReference type="ChEBI" id="CHEBI:15378"/>
        <dbReference type="ChEBI" id="CHEBI:18072"/>
        <dbReference type="ChEBI" id="CHEBI:58639"/>
        <dbReference type="EC" id="3.5.2.17"/>
    </reaction>
</comment>
<evidence type="ECO:0000313" key="11">
    <source>
        <dbReference type="Proteomes" id="UP000238083"/>
    </source>
</evidence>
<evidence type="ECO:0000256" key="1">
    <source>
        <dbReference type="ARBA" id="ARBA00001043"/>
    </source>
</evidence>
<dbReference type="EC" id="3.5.2.17" evidence="8"/>
<organism evidence="10 11">
    <name type="scientific">Kineococcus rhizosphaerae</name>
    <dbReference type="NCBI Taxonomy" id="559628"/>
    <lineage>
        <taxon>Bacteria</taxon>
        <taxon>Bacillati</taxon>
        <taxon>Actinomycetota</taxon>
        <taxon>Actinomycetes</taxon>
        <taxon>Kineosporiales</taxon>
        <taxon>Kineosporiaceae</taxon>
        <taxon>Kineococcus</taxon>
    </lineage>
</organism>
<evidence type="ECO:0000256" key="6">
    <source>
        <dbReference type="ARBA" id="ARBA00022801"/>
    </source>
</evidence>
<feature type="binding site" evidence="7">
    <location>
        <position position="7"/>
    </location>
    <ligand>
        <name>substrate</name>
    </ligand>
</feature>
<sequence>MTSLSTHVLDAVTGTPAAGVALCLSAADGSRLVEAVTDADGRARLAEDLPRGTYRLSFATGEWCATAGWKTFYPEVVVAFTADGEPHLHVPLLLSPFAYSTYRGS</sequence>
<dbReference type="Pfam" id="PF00576">
    <property type="entry name" value="Transthyretin"/>
    <property type="match status" value="1"/>
</dbReference>
<evidence type="ECO:0000313" key="10">
    <source>
        <dbReference type="EMBL" id="PRY16641.1"/>
    </source>
</evidence>
<feature type="domain" description="Transthyretin/hydroxyisourate hydrolase" evidence="9">
    <location>
        <begin position="4"/>
        <end position="104"/>
    </location>
</feature>
<dbReference type="InterPro" id="IPR036817">
    <property type="entry name" value="Transthyretin/HIU_hydrolase_sf"/>
</dbReference>
<dbReference type="PANTHER" id="PTHR10395:SF7">
    <property type="entry name" value="5-HYDROXYISOURATE HYDROLASE"/>
    <property type="match status" value="1"/>
</dbReference>
<dbReference type="EMBL" id="PVZF01000003">
    <property type="protein sequence ID" value="PRY16641.1"/>
    <property type="molecule type" value="Genomic_DNA"/>
</dbReference>
<accession>A0A2T0R664</accession>
<comment type="subunit">
    <text evidence="4 8">Homotetramer.</text>
</comment>
<evidence type="ECO:0000256" key="5">
    <source>
        <dbReference type="ARBA" id="ARBA00022631"/>
    </source>
</evidence>
<proteinExistence type="inferred from homology"/>
<evidence type="ECO:0000256" key="4">
    <source>
        <dbReference type="ARBA" id="ARBA00011881"/>
    </source>
</evidence>
<dbReference type="Gene3D" id="2.60.40.180">
    <property type="entry name" value="Transthyretin/hydroxyisourate hydrolase domain"/>
    <property type="match status" value="1"/>
</dbReference>
<dbReference type="PRINTS" id="PR00189">
    <property type="entry name" value="TRNSTHYRETIN"/>
</dbReference>
<dbReference type="NCBIfam" id="TIGR02962">
    <property type="entry name" value="hdxy_isourate"/>
    <property type="match status" value="1"/>
</dbReference>
<reference evidence="10 11" key="1">
    <citation type="submission" date="2018-03" db="EMBL/GenBank/DDBJ databases">
        <title>Genomic Encyclopedia of Archaeal and Bacterial Type Strains, Phase II (KMG-II): from individual species to whole genera.</title>
        <authorList>
            <person name="Goeker M."/>
        </authorList>
    </citation>
    <scope>NUCLEOTIDE SEQUENCE [LARGE SCALE GENOMIC DNA]</scope>
    <source>
        <strain evidence="10 11">DSM 19711</strain>
    </source>
</reference>
<dbReference type="AlphaFoldDB" id="A0A2T0R664"/>
<dbReference type="PANTHER" id="PTHR10395">
    <property type="entry name" value="URICASE AND TRANSTHYRETIN-RELATED"/>
    <property type="match status" value="1"/>
</dbReference>
<dbReference type="SUPFAM" id="SSF49472">
    <property type="entry name" value="Transthyretin (synonym: prealbumin)"/>
    <property type="match status" value="1"/>
</dbReference>
<keyword evidence="11" id="KW-1185">Reference proteome</keyword>
<dbReference type="InterPro" id="IPR000895">
    <property type="entry name" value="Transthyretin/HIU_hydrolase"/>
</dbReference>
<dbReference type="Proteomes" id="UP000238083">
    <property type="component" value="Unassembled WGS sequence"/>
</dbReference>
<evidence type="ECO:0000256" key="2">
    <source>
        <dbReference type="ARBA" id="ARBA00002704"/>
    </source>
</evidence>
<dbReference type="CDD" id="cd05822">
    <property type="entry name" value="TLP_HIUase"/>
    <property type="match status" value="1"/>
</dbReference>
<dbReference type="GO" id="GO:0033971">
    <property type="term" value="F:hydroxyisourate hydrolase activity"/>
    <property type="evidence" value="ECO:0007669"/>
    <property type="project" value="UniProtKB-EC"/>
</dbReference>
<gene>
    <name evidence="10" type="ORF">CLV37_10372</name>
</gene>
<comment type="function">
    <text evidence="2">Catalyzes the hydrolysis of 5-hydroxyisourate (HIU) to 2-oxo-4-hydroxy-4-carboxy-5-ureidoimidazoline (OHCU).</text>
</comment>
<comment type="caution">
    <text evidence="10">The sequence shown here is derived from an EMBL/GenBank/DDBJ whole genome shotgun (WGS) entry which is preliminary data.</text>
</comment>
<dbReference type="OrthoDB" id="9792386at2"/>
<feature type="binding site" evidence="7">
    <location>
        <position position="102"/>
    </location>
    <ligand>
        <name>substrate</name>
    </ligand>
</feature>
<evidence type="ECO:0000256" key="7">
    <source>
        <dbReference type="PIRSR" id="PIRSR600895-51"/>
    </source>
</evidence>
<comment type="similarity">
    <text evidence="3 8">Belongs to the transthyretin family. 5-hydroxyisourate hydrolase subfamily.</text>
</comment>
<dbReference type="InterPro" id="IPR023416">
    <property type="entry name" value="Transthyretin/HIU_hydrolase_d"/>
</dbReference>